<dbReference type="NCBIfam" id="NF003056">
    <property type="entry name" value="PRK03975.1-4"/>
    <property type="match status" value="1"/>
</dbReference>
<evidence type="ECO:0000256" key="2">
    <source>
        <dbReference type="ARBA" id="ARBA00023125"/>
    </source>
</evidence>
<dbReference type="InterPro" id="IPR029291">
    <property type="entry name" value="Tfx_C"/>
</dbReference>
<dbReference type="Pfam" id="PF14601">
    <property type="entry name" value="TFX_C"/>
    <property type="match status" value="1"/>
</dbReference>
<evidence type="ECO:0000313" key="6">
    <source>
        <dbReference type="Proteomes" id="UP000005233"/>
    </source>
</evidence>
<dbReference type="PIRSF" id="PIRSF004932">
    <property type="entry name" value="DNA_bind_Tfx"/>
    <property type="match status" value="1"/>
</dbReference>
<protein>
    <submittedName>
        <fullName evidence="5">DNA-binding protein, Tfx family</fullName>
    </submittedName>
</protein>
<dbReference type="GeneID" id="11970922"/>
<dbReference type="AlphaFoldDB" id="H8I6P0"/>
<dbReference type="NCBIfam" id="TIGR00721">
    <property type="entry name" value="tfx"/>
    <property type="match status" value="1"/>
</dbReference>
<dbReference type="RefSeq" id="WP_014404771.1">
    <property type="nucleotide sequence ID" value="NC_017034.1"/>
</dbReference>
<dbReference type="Gene3D" id="3.30.1190.10">
    <property type="entry name" value="DNA-binding protein Tfx superfamily, archaea"/>
    <property type="match status" value="1"/>
</dbReference>
<dbReference type="InterPro" id="IPR018384">
    <property type="entry name" value="Tfx_DNA-bd_euryarc"/>
</dbReference>
<dbReference type="EMBL" id="CP003243">
    <property type="protein sequence ID" value="AFC98932.1"/>
    <property type="molecule type" value="Genomic_DNA"/>
</dbReference>
<dbReference type="InterPro" id="IPR004645">
    <property type="entry name" value="Tfx_DNA-bd_arc"/>
</dbReference>
<proteinExistence type="predicted"/>
<dbReference type="OrthoDB" id="17771at2157"/>
<sequence length="138" mass="15576">MKTGEKNLFLTDKQIEILRMKKKGMSQADIARALKTTRGNICIIENTALKNIEKAKNTIKFYRAMEAPIWLTIPGGTDLYDIPEIIFKAADKKRIKIAMDSAMVIVKLKTEAADRIRGRLTNDDIDISVDEHGNLTIN</sequence>
<reference evidence="5 6" key="1">
    <citation type="journal article" date="2012" name="J. Bacteriol.">
        <title>Complete genome sequence of a thermophilic methanogen, Methanocella conradii HZ254, isolated from Chinese rice field soil.</title>
        <authorList>
            <person name="Lu Z."/>
            <person name="Lu Y."/>
        </authorList>
    </citation>
    <scope>NUCLEOTIDE SEQUENCE [LARGE SCALE GENOMIC DNA]</scope>
    <source>
        <strain evidence="6">DSM 24694 / JCM 17849 / CGMCC 1.5162 / HZ254</strain>
    </source>
</reference>
<dbReference type="SUPFAM" id="SSF89915">
    <property type="entry name" value="DNA-binding protein Tfx"/>
    <property type="match status" value="1"/>
</dbReference>
<keyword evidence="6" id="KW-1185">Reference proteome</keyword>
<evidence type="ECO:0000313" key="5">
    <source>
        <dbReference type="EMBL" id="AFC98932.1"/>
    </source>
</evidence>
<evidence type="ECO:0000256" key="3">
    <source>
        <dbReference type="ARBA" id="ARBA00023163"/>
    </source>
</evidence>
<dbReference type="STRING" id="1041930.Mtc_0161"/>
<evidence type="ECO:0000259" key="4">
    <source>
        <dbReference type="Pfam" id="PF14601"/>
    </source>
</evidence>
<organism evidence="5 6">
    <name type="scientific">Methanocella conradii (strain DSM 24694 / JCM 17849 / CGMCC 1.5162 / HZ254)</name>
    <dbReference type="NCBI Taxonomy" id="1041930"/>
    <lineage>
        <taxon>Archaea</taxon>
        <taxon>Methanobacteriati</taxon>
        <taxon>Methanobacteriota</taxon>
        <taxon>Stenosarchaea group</taxon>
        <taxon>Methanomicrobia</taxon>
        <taxon>Methanocellales</taxon>
        <taxon>Methanocellaceae</taxon>
        <taxon>Methanocella</taxon>
    </lineage>
</organism>
<accession>H8I6P0</accession>
<dbReference type="KEGG" id="mez:Mtc_0161"/>
<feature type="domain" description="DNA binding protein Tfx C-terminal" evidence="4">
    <location>
        <begin position="55"/>
        <end position="137"/>
    </location>
</feature>
<keyword evidence="1" id="KW-0805">Transcription regulation</keyword>
<gene>
    <name evidence="5" type="ordered locus">Mtc_0161</name>
</gene>
<keyword evidence="3" id="KW-0804">Transcription</keyword>
<dbReference type="HOGENOM" id="CLU_125807_0_0_2"/>
<dbReference type="GO" id="GO:0003677">
    <property type="term" value="F:DNA binding"/>
    <property type="evidence" value="ECO:0007669"/>
    <property type="project" value="UniProtKB-KW"/>
</dbReference>
<dbReference type="eggNOG" id="arCOG04554">
    <property type="taxonomic scope" value="Archaea"/>
</dbReference>
<evidence type="ECO:0000256" key="1">
    <source>
        <dbReference type="ARBA" id="ARBA00023015"/>
    </source>
</evidence>
<dbReference type="Proteomes" id="UP000005233">
    <property type="component" value="Chromosome"/>
</dbReference>
<keyword evidence="2 5" id="KW-0238">DNA-binding</keyword>
<dbReference type="InterPro" id="IPR036657">
    <property type="entry name" value="Tfx_DNA-bd_sf_arc"/>
</dbReference>
<name>H8I6P0_METCZ</name>